<comment type="caution">
    <text evidence="1">The sequence shown here is derived from an EMBL/GenBank/DDBJ whole genome shotgun (WGS) entry which is preliminary data.</text>
</comment>
<dbReference type="Proteomes" id="UP000252519">
    <property type="component" value="Unassembled WGS sequence"/>
</dbReference>
<sequence length="52" mass="5715">MGSAQSQEQPEVVRIDRSEIPEEYKTVGVSSDVVRRVNAQAKGEGGDAERLR</sequence>
<accession>A0A368EY92</accession>
<organism evidence="1 2">
    <name type="scientific">Ancylostoma caninum</name>
    <name type="common">Dog hookworm</name>
    <dbReference type="NCBI Taxonomy" id="29170"/>
    <lineage>
        <taxon>Eukaryota</taxon>
        <taxon>Metazoa</taxon>
        <taxon>Ecdysozoa</taxon>
        <taxon>Nematoda</taxon>
        <taxon>Chromadorea</taxon>
        <taxon>Rhabditida</taxon>
        <taxon>Rhabditina</taxon>
        <taxon>Rhabditomorpha</taxon>
        <taxon>Strongyloidea</taxon>
        <taxon>Ancylostomatidae</taxon>
        <taxon>Ancylostomatinae</taxon>
        <taxon>Ancylostoma</taxon>
    </lineage>
</organism>
<dbReference type="AlphaFoldDB" id="A0A368EY92"/>
<keyword evidence="2" id="KW-1185">Reference proteome</keyword>
<evidence type="ECO:0000313" key="1">
    <source>
        <dbReference type="EMBL" id="RCN24318.1"/>
    </source>
</evidence>
<dbReference type="EMBL" id="JOJR01021025">
    <property type="protein sequence ID" value="RCN24318.1"/>
    <property type="molecule type" value="Genomic_DNA"/>
</dbReference>
<dbReference type="STRING" id="29170.A0A368EY92"/>
<dbReference type="OrthoDB" id="5954868at2759"/>
<evidence type="ECO:0000313" key="2">
    <source>
        <dbReference type="Proteomes" id="UP000252519"/>
    </source>
</evidence>
<gene>
    <name evidence="1" type="ORF">ANCCAN_29988</name>
</gene>
<name>A0A368EY92_ANCCA</name>
<protein>
    <submittedName>
        <fullName evidence="1">Uncharacterized protein</fullName>
    </submittedName>
</protein>
<reference evidence="1 2" key="1">
    <citation type="submission" date="2014-10" db="EMBL/GenBank/DDBJ databases">
        <title>Draft genome of the hookworm Ancylostoma caninum.</title>
        <authorList>
            <person name="Mitreva M."/>
        </authorList>
    </citation>
    <scope>NUCLEOTIDE SEQUENCE [LARGE SCALE GENOMIC DNA]</scope>
    <source>
        <strain evidence="1 2">Baltimore</strain>
    </source>
</reference>
<proteinExistence type="predicted"/>